<dbReference type="HAMAP" id="MF_00238">
    <property type="entry name" value="Cytidyl_kinase_type1"/>
    <property type="match status" value="1"/>
</dbReference>
<comment type="caution">
    <text evidence="11">The sequence shown here is derived from an EMBL/GenBank/DDBJ whole genome shotgun (WGS) entry which is preliminary data.</text>
</comment>
<dbReference type="Pfam" id="PF02224">
    <property type="entry name" value="Cytidylate_kin"/>
    <property type="match status" value="1"/>
</dbReference>
<keyword evidence="8" id="KW-0963">Cytoplasm</keyword>
<keyword evidence="5 8" id="KW-0067">ATP-binding</keyword>
<evidence type="ECO:0000256" key="2">
    <source>
        <dbReference type="ARBA" id="ARBA00022679"/>
    </source>
</evidence>
<dbReference type="InterPro" id="IPR011994">
    <property type="entry name" value="Cytidylate_kinase_dom"/>
</dbReference>
<comment type="catalytic activity">
    <reaction evidence="6 8">
        <text>dCMP + ATP = dCDP + ADP</text>
        <dbReference type="Rhea" id="RHEA:25094"/>
        <dbReference type="ChEBI" id="CHEBI:30616"/>
        <dbReference type="ChEBI" id="CHEBI:57566"/>
        <dbReference type="ChEBI" id="CHEBI:58593"/>
        <dbReference type="ChEBI" id="CHEBI:456216"/>
        <dbReference type="EC" id="2.7.4.25"/>
    </reaction>
</comment>
<evidence type="ECO:0000256" key="7">
    <source>
        <dbReference type="ARBA" id="ARBA00048478"/>
    </source>
</evidence>
<feature type="domain" description="Cytidylate kinase" evidence="10">
    <location>
        <begin position="13"/>
        <end position="223"/>
    </location>
</feature>
<keyword evidence="2 8" id="KW-0808">Transferase</keyword>
<evidence type="ECO:0000256" key="8">
    <source>
        <dbReference type="HAMAP-Rule" id="MF_00238"/>
    </source>
</evidence>
<dbReference type="InterPro" id="IPR027417">
    <property type="entry name" value="P-loop_NTPase"/>
</dbReference>
<dbReference type="GO" id="GO:0016301">
    <property type="term" value="F:kinase activity"/>
    <property type="evidence" value="ECO:0007669"/>
    <property type="project" value="UniProtKB-KW"/>
</dbReference>
<comment type="similarity">
    <text evidence="1 8">Belongs to the cytidylate kinase family. Type 1 subfamily.</text>
</comment>
<evidence type="ECO:0000259" key="10">
    <source>
        <dbReference type="Pfam" id="PF02224"/>
    </source>
</evidence>
<dbReference type="SUPFAM" id="SSF52540">
    <property type="entry name" value="P-loop containing nucleoside triphosphate hydrolases"/>
    <property type="match status" value="1"/>
</dbReference>
<evidence type="ECO:0000313" key="11">
    <source>
        <dbReference type="EMBL" id="GIQ61730.1"/>
    </source>
</evidence>
<dbReference type="Gene3D" id="3.40.50.300">
    <property type="entry name" value="P-loop containing nucleotide triphosphate hydrolases"/>
    <property type="match status" value="1"/>
</dbReference>
<organism evidence="11 12">
    <name type="scientific">Paenibacillus cisolokensis</name>
    <dbReference type="NCBI Taxonomy" id="1658519"/>
    <lineage>
        <taxon>Bacteria</taxon>
        <taxon>Bacillati</taxon>
        <taxon>Bacillota</taxon>
        <taxon>Bacilli</taxon>
        <taxon>Bacillales</taxon>
        <taxon>Paenibacillaceae</taxon>
        <taxon>Paenibacillus</taxon>
    </lineage>
</organism>
<evidence type="ECO:0000256" key="4">
    <source>
        <dbReference type="ARBA" id="ARBA00022777"/>
    </source>
</evidence>
<evidence type="ECO:0000256" key="1">
    <source>
        <dbReference type="ARBA" id="ARBA00009427"/>
    </source>
</evidence>
<dbReference type="CDD" id="cd02020">
    <property type="entry name" value="CMPK"/>
    <property type="match status" value="1"/>
</dbReference>
<dbReference type="EMBL" id="BOVJ01000008">
    <property type="protein sequence ID" value="GIQ61730.1"/>
    <property type="molecule type" value="Genomic_DNA"/>
</dbReference>
<dbReference type="Proteomes" id="UP000680304">
    <property type="component" value="Unassembled WGS sequence"/>
</dbReference>
<protein>
    <recommendedName>
        <fullName evidence="8">Cytidylate kinase</fullName>
        <shortName evidence="8">CK</shortName>
        <ecNumber evidence="8">2.7.4.25</ecNumber>
    </recommendedName>
    <alternativeName>
        <fullName evidence="8">Cytidine monophosphate kinase</fullName>
        <shortName evidence="8">CMP kinase</shortName>
    </alternativeName>
</protein>
<dbReference type="PANTHER" id="PTHR21299">
    <property type="entry name" value="CYTIDYLATE KINASE/PANTOATE-BETA-ALANINE LIGASE"/>
    <property type="match status" value="1"/>
</dbReference>
<comment type="subcellular location">
    <subcellularLocation>
        <location evidence="8">Cytoplasm</location>
    </subcellularLocation>
</comment>
<reference evidence="11 12" key="1">
    <citation type="submission" date="2021-04" db="EMBL/GenBank/DDBJ databases">
        <title>Draft genome sequence of Paenibacillus cisolokensis, LC2-13A.</title>
        <authorList>
            <person name="Uke A."/>
            <person name="Chhe C."/>
            <person name="Baramee S."/>
            <person name="Kosugi A."/>
        </authorList>
    </citation>
    <scope>NUCLEOTIDE SEQUENCE [LARGE SCALE GENOMIC DNA]</scope>
    <source>
        <strain evidence="11 12">LC2-13A</strain>
    </source>
</reference>
<dbReference type="RefSeq" id="WP_213526960.1">
    <property type="nucleotide sequence ID" value="NZ_BOVJ01000008.1"/>
</dbReference>
<comment type="catalytic activity">
    <reaction evidence="7 8">
        <text>CMP + ATP = CDP + ADP</text>
        <dbReference type="Rhea" id="RHEA:11600"/>
        <dbReference type="ChEBI" id="CHEBI:30616"/>
        <dbReference type="ChEBI" id="CHEBI:58069"/>
        <dbReference type="ChEBI" id="CHEBI:60377"/>
        <dbReference type="ChEBI" id="CHEBI:456216"/>
        <dbReference type="EC" id="2.7.4.25"/>
    </reaction>
</comment>
<sequence length="232" mass="25273">MMQQDGGRERINIAIDGPAGAGKSTVARKVAEQLGYVYIDTGAMYRAVTLSALRSGIDPLDGPEIASHAASLDIRLLPGEQGQRVLLNGEDVTEEIRSREVTQNVSQVAANGAVRRLLAEKQRRLADRKGVVMDGRDIGSHVLPDAELKVFLTASASERALRRYREIGDAQGVSLEQLEREIEERDRMDRERDVSPLVCASDAVVMDSTAMTIEEVCSAIVSLSRTKLAEAK</sequence>
<dbReference type="NCBIfam" id="TIGR00017">
    <property type="entry name" value="cmk"/>
    <property type="match status" value="1"/>
</dbReference>
<accession>A0ABQ4N0M6</accession>
<gene>
    <name evidence="8 11" type="primary">cmk</name>
    <name evidence="11" type="ORF">PACILC2_02980</name>
</gene>
<keyword evidence="3 8" id="KW-0547">Nucleotide-binding</keyword>
<dbReference type="EC" id="2.7.4.25" evidence="8"/>
<dbReference type="PANTHER" id="PTHR21299:SF2">
    <property type="entry name" value="CYTIDYLATE KINASE"/>
    <property type="match status" value="1"/>
</dbReference>
<feature type="compositionally biased region" description="Basic and acidic residues" evidence="9">
    <location>
        <begin position="1"/>
        <end position="11"/>
    </location>
</feature>
<name>A0ABQ4N0M6_9BACL</name>
<evidence type="ECO:0000256" key="5">
    <source>
        <dbReference type="ARBA" id="ARBA00022840"/>
    </source>
</evidence>
<evidence type="ECO:0000313" key="12">
    <source>
        <dbReference type="Proteomes" id="UP000680304"/>
    </source>
</evidence>
<keyword evidence="4 8" id="KW-0418">Kinase</keyword>
<evidence type="ECO:0000256" key="6">
    <source>
        <dbReference type="ARBA" id="ARBA00047615"/>
    </source>
</evidence>
<evidence type="ECO:0000256" key="3">
    <source>
        <dbReference type="ARBA" id="ARBA00022741"/>
    </source>
</evidence>
<feature type="region of interest" description="Disordered" evidence="9">
    <location>
        <begin position="1"/>
        <end position="21"/>
    </location>
</feature>
<feature type="binding site" evidence="8">
    <location>
        <begin position="17"/>
        <end position="25"/>
    </location>
    <ligand>
        <name>ATP</name>
        <dbReference type="ChEBI" id="CHEBI:30616"/>
    </ligand>
</feature>
<dbReference type="InterPro" id="IPR003136">
    <property type="entry name" value="Cytidylate_kin"/>
</dbReference>
<evidence type="ECO:0000256" key="9">
    <source>
        <dbReference type="SAM" id="MobiDB-lite"/>
    </source>
</evidence>
<keyword evidence="12" id="KW-1185">Reference proteome</keyword>
<proteinExistence type="inferred from homology"/>